<protein>
    <submittedName>
        <fullName evidence="1">Uncharacterized protein</fullName>
    </submittedName>
</protein>
<accession>A0A8X6IXN4</accession>
<dbReference type="OrthoDB" id="10552873at2759"/>
<name>A0A8X6IXN4_TRICU</name>
<dbReference type="Proteomes" id="UP000887116">
    <property type="component" value="Unassembled WGS sequence"/>
</dbReference>
<keyword evidence="2" id="KW-1185">Reference proteome</keyword>
<comment type="caution">
    <text evidence="1">The sequence shown here is derived from an EMBL/GenBank/DDBJ whole genome shotgun (WGS) entry which is preliminary data.</text>
</comment>
<sequence length="101" mass="11905">MVKLYPTAFEHESAIQNYPKEDAGEKELEPFIPLSQKETQKKEQTVPVGKILSFFIRMRNFSLVDSSPRSRCRWSAWEGRCVEKCKVWNHEPKRNKASYLN</sequence>
<dbReference type="AlphaFoldDB" id="A0A8X6IXN4"/>
<gene>
    <name evidence="1" type="ORF">TNCT_575391</name>
</gene>
<evidence type="ECO:0000313" key="2">
    <source>
        <dbReference type="Proteomes" id="UP000887116"/>
    </source>
</evidence>
<proteinExistence type="predicted"/>
<reference evidence="1" key="1">
    <citation type="submission" date="2020-07" db="EMBL/GenBank/DDBJ databases">
        <title>Multicomponent nature underlies the extraordinary mechanical properties of spider dragline silk.</title>
        <authorList>
            <person name="Kono N."/>
            <person name="Nakamura H."/>
            <person name="Mori M."/>
            <person name="Yoshida Y."/>
            <person name="Ohtoshi R."/>
            <person name="Malay A.D."/>
            <person name="Moran D.A.P."/>
            <person name="Tomita M."/>
            <person name="Numata K."/>
            <person name="Arakawa K."/>
        </authorList>
    </citation>
    <scope>NUCLEOTIDE SEQUENCE</scope>
</reference>
<evidence type="ECO:0000313" key="1">
    <source>
        <dbReference type="EMBL" id="GFR13110.1"/>
    </source>
</evidence>
<dbReference type="EMBL" id="BMAO01017067">
    <property type="protein sequence ID" value="GFR13110.1"/>
    <property type="molecule type" value="Genomic_DNA"/>
</dbReference>
<organism evidence="1 2">
    <name type="scientific">Trichonephila clavata</name>
    <name type="common">Joro spider</name>
    <name type="synonym">Nephila clavata</name>
    <dbReference type="NCBI Taxonomy" id="2740835"/>
    <lineage>
        <taxon>Eukaryota</taxon>
        <taxon>Metazoa</taxon>
        <taxon>Ecdysozoa</taxon>
        <taxon>Arthropoda</taxon>
        <taxon>Chelicerata</taxon>
        <taxon>Arachnida</taxon>
        <taxon>Araneae</taxon>
        <taxon>Araneomorphae</taxon>
        <taxon>Entelegynae</taxon>
        <taxon>Araneoidea</taxon>
        <taxon>Nephilidae</taxon>
        <taxon>Trichonephila</taxon>
    </lineage>
</organism>